<feature type="non-terminal residue" evidence="2">
    <location>
        <position position="39"/>
    </location>
</feature>
<proteinExistence type="predicted"/>
<gene>
    <name evidence="1" type="ORF">QYT958_LOCUS44327</name>
    <name evidence="2" type="ORF">QYT958_LOCUS47771</name>
</gene>
<protein>
    <submittedName>
        <fullName evidence="2">Uncharacterized protein</fullName>
    </submittedName>
</protein>
<organism evidence="2 3">
    <name type="scientific">Rotaria socialis</name>
    <dbReference type="NCBI Taxonomy" id="392032"/>
    <lineage>
        <taxon>Eukaryota</taxon>
        <taxon>Metazoa</taxon>
        <taxon>Spiralia</taxon>
        <taxon>Gnathifera</taxon>
        <taxon>Rotifera</taxon>
        <taxon>Eurotatoria</taxon>
        <taxon>Bdelloidea</taxon>
        <taxon>Philodinida</taxon>
        <taxon>Philodinidae</taxon>
        <taxon>Rotaria</taxon>
    </lineage>
</organism>
<reference evidence="2" key="1">
    <citation type="submission" date="2021-02" db="EMBL/GenBank/DDBJ databases">
        <authorList>
            <person name="Nowell W R."/>
        </authorList>
    </citation>
    <scope>NUCLEOTIDE SEQUENCE</scope>
</reference>
<dbReference type="Proteomes" id="UP000663848">
    <property type="component" value="Unassembled WGS sequence"/>
</dbReference>
<dbReference type="EMBL" id="CAJOBR010091807">
    <property type="protein sequence ID" value="CAF5141956.1"/>
    <property type="molecule type" value="Genomic_DNA"/>
</dbReference>
<sequence>MKCDDNLVTWPELVERCESIQRMRDYDLARERSLALLQI</sequence>
<dbReference type="AlphaFoldDB" id="A0A822FYE9"/>
<evidence type="ECO:0000313" key="1">
    <source>
        <dbReference type="EMBL" id="CAF5090817.1"/>
    </source>
</evidence>
<dbReference type="EMBL" id="CAJOBR010068049">
    <property type="protein sequence ID" value="CAF5090817.1"/>
    <property type="molecule type" value="Genomic_DNA"/>
</dbReference>
<comment type="caution">
    <text evidence="2">The sequence shown here is derived from an EMBL/GenBank/DDBJ whole genome shotgun (WGS) entry which is preliminary data.</text>
</comment>
<accession>A0A822FYE9</accession>
<evidence type="ECO:0000313" key="3">
    <source>
        <dbReference type="Proteomes" id="UP000663848"/>
    </source>
</evidence>
<name>A0A822FYE9_9BILA</name>
<evidence type="ECO:0000313" key="2">
    <source>
        <dbReference type="EMBL" id="CAF5141956.1"/>
    </source>
</evidence>